<reference evidence="4 5" key="1">
    <citation type="submission" date="2013-11" db="EMBL/GenBank/DDBJ databases">
        <title>Genome sequencing of Stegodyphus mimosarum.</title>
        <authorList>
            <person name="Bechsgaard J."/>
        </authorList>
    </citation>
    <scope>NUCLEOTIDE SEQUENCE [LARGE SCALE GENOMIC DNA]</scope>
</reference>
<dbReference type="OrthoDB" id="10012602at2759"/>
<protein>
    <recommendedName>
        <fullName evidence="3">Calponin-homology (CH) domain-containing protein</fullName>
    </recommendedName>
</protein>
<evidence type="ECO:0000256" key="1">
    <source>
        <dbReference type="ARBA" id="ARBA00022737"/>
    </source>
</evidence>
<dbReference type="InterPro" id="IPR017868">
    <property type="entry name" value="Filamin/ABP280_repeat-like"/>
</dbReference>
<dbReference type="PANTHER" id="PTHR38537:SF8">
    <property type="entry name" value="FILAMIN-A"/>
    <property type="match status" value="1"/>
</dbReference>
<dbReference type="PROSITE" id="PS50194">
    <property type="entry name" value="FILAMIN_REPEAT"/>
    <property type="match status" value="1"/>
</dbReference>
<dbReference type="GO" id="GO:0051015">
    <property type="term" value="F:actin filament binding"/>
    <property type="evidence" value="ECO:0007669"/>
    <property type="project" value="InterPro"/>
</dbReference>
<sequence length="1339" mass="152149">MKSENLNVNRNSIWLRLRSLEKALVLKILKFRICLEKWKSFLLSADFWTLTWIWRGFQMAICSLRTKYLVGLASKSKLMSWVATRIPRSLLKKGFPSCFTDGILLCALVEKLSIGACPRFDFLDPDEKQKNLKFALYLVEKHLGVKPEVSAEEISKGGKQAENKMLLLIAQIKMAFEKSNPVPIRPAYPHKLNFLTFLSEEETYVAKGLGLLFAVKGQRACFNIKMDSTDNLDMVIEIRGPNHTVCSKRLKYDPLSCRSDALEDFVDIEDSSIQREILKKKIPLAYDILEKKISVEYIPLVNGIHTIRVVCGGQHIRGSPYIINVENSDDTSLTELSEAKNKPESLKRCDSLSCNDSAEYSNAKTSSDKKNKKPFKRKKILRYIVVEEGKELTAENLDGLRKVVSSLSNNKNKGDIGLLKDFSKFESERRHLEKKVKTSAVINGNEKTQLDEVIKNSEKKCKDEGSKEEGCDDITSSMNQQYIKKKQNAEELVESKIQKETILNKEINNDILVSESNFESQHTSSDEINEFNKSITTEYSNEKKPIVESSGISIERKASKLRLNSEKVVTHLGMQEAVPERKISEITVTKLDSLRMKDSRRTDANILSKEKLLNCLPKIEQKCDNVVTEENFALLVLSEHADDKNPIYSLSSELNDTNEIISSVCTDRSSNFSSLINSAKNSITGNKLSDTDSKREKYCDIIDSSKIPFSTPRNDNIETFDKCTRDQHINLHDNLTVENVSSASEIEPSHIMRNMKCDTDLKLENIKLSKVSCSKEDLNNDECASLYHLQHSYESSIFPHQSKENIQANFSLFEWDHDLSFYIDHEGVTDEITPPSGINFEHENFAGESLLMKSSNCRKGDTQYFENFSSDSFGDSNIRSQSNSFVEVSLCKAFNSYKTDPLCLFNVKNDELTSDDDTISSDVEISELFIDDFETKENIKSGEIKEIKKRLSHSGKDVLPSIRESSMEDLIDLVGTETENVNQQDTTNPNFSNVESRVADPNENFNDIGAVNTQLIDTPNESAVSQVLPILKDSFQESKSKKEPETETKIYHLEDYDNPITKGLSMNSYRPSPYKIQTEASKDEYNNSALRPLSELSNYQMDNNEEKNFNVKCIKTTEDSPQIDFNDCSLNPSPPPNSSQTELASISSSSLCFGEDVNALSKGKPSITSSNLTTEYYSPCKQSECMIAEAEAQKKTGTVDCSMSTGNRFHCNSKDWEERQCLSVKKVIKIFQKEQEEPIDKWPTVDQYKKSTCKSRRQLIGNLLAGDKKREDHRMVELDNLVTSWNANKRQDRNDCFSIKGRVELFERKIFRSSSVDEGRNSSVLPFRNKKNYYKKFSI</sequence>
<dbReference type="STRING" id="407821.A0A087TDZ0"/>
<dbReference type="SUPFAM" id="SSF47576">
    <property type="entry name" value="Calponin-homology domain, CH-domain"/>
    <property type="match status" value="1"/>
</dbReference>
<dbReference type="Gene3D" id="1.10.418.10">
    <property type="entry name" value="Calponin-like domain"/>
    <property type="match status" value="1"/>
</dbReference>
<dbReference type="Proteomes" id="UP000054359">
    <property type="component" value="Unassembled WGS sequence"/>
</dbReference>
<evidence type="ECO:0000259" key="3">
    <source>
        <dbReference type="PROSITE" id="PS50021"/>
    </source>
</evidence>
<evidence type="ECO:0000313" key="4">
    <source>
        <dbReference type="EMBL" id="KFM63329.1"/>
    </source>
</evidence>
<evidence type="ECO:0000313" key="5">
    <source>
        <dbReference type="Proteomes" id="UP000054359"/>
    </source>
</evidence>
<organism evidence="4 5">
    <name type="scientific">Stegodyphus mimosarum</name>
    <name type="common">African social velvet spider</name>
    <dbReference type="NCBI Taxonomy" id="407821"/>
    <lineage>
        <taxon>Eukaryota</taxon>
        <taxon>Metazoa</taxon>
        <taxon>Ecdysozoa</taxon>
        <taxon>Arthropoda</taxon>
        <taxon>Chelicerata</taxon>
        <taxon>Arachnida</taxon>
        <taxon>Araneae</taxon>
        <taxon>Araneomorphae</taxon>
        <taxon>Entelegynae</taxon>
        <taxon>Eresoidea</taxon>
        <taxon>Eresidae</taxon>
        <taxon>Stegodyphus</taxon>
    </lineage>
</organism>
<feature type="non-terminal residue" evidence="4">
    <location>
        <position position="1339"/>
    </location>
</feature>
<accession>A0A087TDZ0</accession>
<keyword evidence="5" id="KW-1185">Reference proteome</keyword>
<dbReference type="Pfam" id="PF00307">
    <property type="entry name" value="CH"/>
    <property type="match status" value="1"/>
</dbReference>
<dbReference type="SUPFAM" id="SSF81296">
    <property type="entry name" value="E set domains"/>
    <property type="match status" value="1"/>
</dbReference>
<dbReference type="InterPro" id="IPR044801">
    <property type="entry name" value="Filamin"/>
</dbReference>
<dbReference type="Pfam" id="PF00630">
    <property type="entry name" value="Filamin"/>
    <property type="match status" value="1"/>
</dbReference>
<dbReference type="InterPro" id="IPR036872">
    <property type="entry name" value="CH_dom_sf"/>
</dbReference>
<evidence type="ECO:0000256" key="2">
    <source>
        <dbReference type="PROSITE-ProRule" id="PRU00087"/>
    </source>
</evidence>
<dbReference type="GO" id="GO:0030036">
    <property type="term" value="P:actin cytoskeleton organization"/>
    <property type="evidence" value="ECO:0007669"/>
    <property type="project" value="InterPro"/>
</dbReference>
<dbReference type="InterPro" id="IPR013783">
    <property type="entry name" value="Ig-like_fold"/>
</dbReference>
<dbReference type="EMBL" id="KK114788">
    <property type="protein sequence ID" value="KFM63329.1"/>
    <property type="molecule type" value="Genomic_DNA"/>
</dbReference>
<keyword evidence="1" id="KW-0677">Repeat</keyword>
<feature type="repeat" description="Filamin" evidence="2">
    <location>
        <begin position="196"/>
        <end position="325"/>
    </location>
</feature>
<dbReference type="PANTHER" id="PTHR38537">
    <property type="entry name" value="JITTERBUG, ISOFORM N"/>
    <property type="match status" value="1"/>
</dbReference>
<name>A0A087TDZ0_STEMI</name>
<gene>
    <name evidence="4" type="ORF">X975_08268</name>
</gene>
<feature type="domain" description="Calponin-homology (CH)" evidence="3">
    <location>
        <begin position="72"/>
        <end position="177"/>
    </location>
</feature>
<dbReference type="InterPro" id="IPR001715">
    <property type="entry name" value="CH_dom"/>
</dbReference>
<dbReference type="PROSITE" id="PS50021">
    <property type="entry name" value="CH"/>
    <property type="match status" value="1"/>
</dbReference>
<dbReference type="InterPro" id="IPR014756">
    <property type="entry name" value="Ig_E-set"/>
</dbReference>
<proteinExistence type="predicted"/>
<dbReference type="Gene3D" id="2.60.40.10">
    <property type="entry name" value="Immunoglobulins"/>
    <property type="match status" value="1"/>
</dbReference>